<feature type="compositionally biased region" description="Pro residues" evidence="1">
    <location>
        <begin position="85"/>
        <end position="96"/>
    </location>
</feature>
<evidence type="ECO:0000313" key="2">
    <source>
        <dbReference type="EMBL" id="KAJ7215569.1"/>
    </source>
</evidence>
<comment type="caution">
    <text evidence="2">The sequence shown here is derived from an EMBL/GenBank/DDBJ whole genome shotgun (WGS) entry which is preliminary data.</text>
</comment>
<dbReference type="Proteomes" id="UP001219525">
    <property type="component" value="Unassembled WGS sequence"/>
</dbReference>
<feature type="region of interest" description="Disordered" evidence="1">
    <location>
        <begin position="133"/>
        <end position="190"/>
    </location>
</feature>
<feature type="compositionally biased region" description="Basic residues" evidence="1">
    <location>
        <begin position="244"/>
        <end position="254"/>
    </location>
</feature>
<reference evidence="2" key="1">
    <citation type="submission" date="2023-03" db="EMBL/GenBank/DDBJ databases">
        <title>Massive genome expansion in bonnet fungi (Mycena s.s.) driven by repeated elements and novel gene families across ecological guilds.</title>
        <authorList>
            <consortium name="Lawrence Berkeley National Laboratory"/>
            <person name="Harder C.B."/>
            <person name="Miyauchi S."/>
            <person name="Viragh M."/>
            <person name="Kuo A."/>
            <person name="Thoen E."/>
            <person name="Andreopoulos B."/>
            <person name="Lu D."/>
            <person name="Skrede I."/>
            <person name="Drula E."/>
            <person name="Henrissat B."/>
            <person name="Morin E."/>
            <person name="Kohler A."/>
            <person name="Barry K."/>
            <person name="LaButti K."/>
            <person name="Morin E."/>
            <person name="Salamov A."/>
            <person name="Lipzen A."/>
            <person name="Mereny Z."/>
            <person name="Hegedus B."/>
            <person name="Baldrian P."/>
            <person name="Stursova M."/>
            <person name="Weitz H."/>
            <person name="Taylor A."/>
            <person name="Grigoriev I.V."/>
            <person name="Nagy L.G."/>
            <person name="Martin F."/>
            <person name="Kauserud H."/>
        </authorList>
    </citation>
    <scope>NUCLEOTIDE SEQUENCE</scope>
    <source>
        <strain evidence="2">9144</strain>
    </source>
</reference>
<gene>
    <name evidence="2" type="ORF">GGX14DRAFT_608584</name>
</gene>
<feature type="compositionally biased region" description="Polar residues" evidence="1">
    <location>
        <begin position="74"/>
        <end position="84"/>
    </location>
</feature>
<sequence>MHHNPTISDLAEDAPPAYTPAPDVYQGESTVERGPPRPFQPAPQQRAPASGRLTPASGPSPSVWRQLTGLASRLDSTYPGQTSYLPPPHPPPPPPSLAHRRYSPPPQPPPPPRMSDFARDFYATTHIPPFSAASATSSTQHLPPAAPAPQSAQSQYEPPPGVPPLLSPDTASIPDDGRPTTTPIPGHPLLRGGQMLAFPLHFECPMCNNTGYKHADPAQPCARCWDRFARPYVGAVARDPAARPRSRSRSHSRHRSAEPAMAFQRPLPRPAAAAPASLAPPGMQYAPPSGAPAPRSRPASASYVPGDARLGGARCWRCGGRGTVSFLGLFETQACGEGWGWEEAETAGEKEKSGRMQRETGTAYPPIAVLVEPSRRTASAALSFPGGGGGIDCLVCHVPLRPTPRPRTASQVYLQPALAHHVPDPQAPAPSTRARFPVGAVSMWPGAQVALLAGSHHHALARVVRCGGSMRPWSRARARAWMQDRSSSPTLRDVQVHHPRALHTPACTPHRDDLPADERPLHCLFPPPPASIASSTMRLCAPRPRAASQVYLRPPLAHHVTLPASSSTKHPCAVPRCRCGTAQLRAGGAPFQQPAPRTRA</sequence>
<dbReference type="GO" id="GO:0005737">
    <property type="term" value="C:cytoplasm"/>
    <property type="evidence" value="ECO:0007669"/>
    <property type="project" value="TreeGrafter"/>
</dbReference>
<evidence type="ECO:0000313" key="3">
    <source>
        <dbReference type="Proteomes" id="UP001219525"/>
    </source>
</evidence>
<evidence type="ECO:0000256" key="1">
    <source>
        <dbReference type="SAM" id="MobiDB-lite"/>
    </source>
</evidence>
<dbReference type="AlphaFoldDB" id="A0AAD6VNQ4"/>
<feature type="region of interest" description="Disordered" evidence="1">
    <location>
        <begin position="236"/>
        <end position="302"/>
    </location>
</feature>
<feature type="compositionally biased region" description="Pro residues" evidence="1">
    <location>
        <begin position="157"/>
        <end position="166"/>
    </location>
</feature>
<keyword evidence="3" id="KW-1185">Reference proteome</keyword>
<feature type="compositionally biased region" description="Low complexity" evidence="1">
    <location>
        <begin position="270"/>
        <end position="302"/>
    </location>
</feature>
<protein>
    <submittedName>
        <fullName evidence="2">Uncharacterized protein</fullName>
    </submittedName>
</protein>
<dbReference type="InterPro" id="IPR038910">
    <property type="entry name" value="Hua1-like"/>
</dbReference>
<dbReference type="PANTHER" id="PTHR28031:SF1">
    <property type="entry name" value="PROLINE-RICH PROTEIN HUA1"/>
    <property type="match status" value="1"/>
</dbReference>
<feature type="region of interest" description="Disordered" evidence="1">
    <location>
        <begin position="1"/>
        <end position="117"/>
    </location>
</feature>
<dbReference type="EMBL" id="JARJCW010000017">
    <property type="protein sequence ID" value="KAJ7215569.1"/>
    <property type="molecule type" value="Genomic_DNA"/>
</dbReference>
<name>A0AAD6VNQ4_9AGAR</name>
<proteinExistence type="predicted"/>
<dbReference type="PANTHER" id="PTHR28031">
    <property type="entry name" value="PROLINE-RICH PROTEIN HUA1"/>
    <property type="match status" value="1"/>
</dbReference>
<organism evidence="2 3">
    <name type="scientific">Mycena pura</name>
    <dbReference type="NCBI Taxonomy" id="153505"/>
    <lineage>
        <taxon>Eukaryota</taxon>
        <taxon>Fungi</taxon>
        <taxon>Dikarya</taxon>
        <taxon>Basidiomycota</taxon>
        <taxon>Agaricomycotina</taxon>
        <taxon>Agaricomycetes</taxon>
        <taxon>Agaricomycetidae</taxon>
        <taxon>Agaricales</taxon>
        <taxon>Marasmiineae</taxon>
        <taxon>Mycenaceae</taxon>
        <taxon>Mycena</taxon>
    </lineage>
</organism>
<accession>A0AAD6VNQ4</accession>
<feature type="compositionally biased region" description="Pro residues" evidence="1">
    <location>
        <begin position="103"/>
        <end position="113"/>
    </location>
</feature>